<protein>
    <submittedName>
        <fullName evidence="2">Neuropeptide GPCR A19</fullName>
    </submittedName>
</protein>
<comment type="caution">
    <text evidence="2">The sequence shown here is derived from an EMBL/GenBank/DDBJ whole genome shotgun (WGS) entry which is preliminary data.</text>
</comment>
<feature type="transmembrane region" description="Helical" evidence="1">
    <location>
        <begin position="70"/>
        <end position="93"/>
    </location>
</feature>
<reference evidence="2 3" key="1">
    <citation type="journal article" date="2021" name="Elife">
        <title>Chloroplast acquisition without the gene transfer in kleptoplastic sea slugs, Plakobranchus ocellatus.</title>
        <authorList>
            <person name="Maeda T."/>
            <person name="Takahashi S."/>
            <person name="Yoshida T."/>
            <person name="Shimamura S."/>
            <person name="Takaki Y."/>
            <person name="Nagai Y."/>
            <person name="Toyoda A."/>
            <person name="Suzuki Y."/>
            <person name="Arimoto A."/>
            <person name="Ishii H."/>
            <person name="Satoh N."/>
            <person name="Nishiyama T."/>
            <person name="Hasebe M."/>
            <person name="Maruyama T."/>
            <person name="Minagawa J."/>
            <person name="Obokata J."/>
            <person name="Shigenobu S."/>
        </authorList>
    </citation>
    <scope>NUCLEOTIDE SEQUENCE [LARGE SCALE GENOMIC DNA]</scope>
</reference>
<evidence type="ECO:0000313" key="2">
    <source>
        <dbReference type="EMBL" id="GFR76351.1"/>
    </source>
</evidence>
<keyword evidence="1" id="KW-0812">Transmembrane</keyword>
<sequence length="119" mass="13347">MFLSGTTSSALTCAVLLRTHLRKKFYSHFLVGESVSSLGFLLTVLINWMHDQGLAVFRVPGLCQVNVFCSHFFLCLVIWLSVISALLILFDLARPSPVRWMNSPGVSKVWVLGEQPLCY</sequence>
<dbReference type="AlphaFoldDB" id="A0AAV4FTM8"/>
<evidence type="ECO:0000313" key="3">
    <source>
        <dbReference type="Proteomes" id="UP000762676"/>
    </source>
</evidence>
<name>A0AAV4FTM8_9GAST</name>
<dbReference type="Proteomes" id="UP000762676">
    <property type="component" value="Unassembled WGS sequence"/>
</dbReference>
<dbReference type="EMBL" id="BMAT01004586">
    <property type="protein sequence ID" value="GFR76351.1"/>
    <property type="molecule type" value="Genomic_DNA"/>
</dbReference>
<accession>A0AAV4FTM8</accession>
<dbReference type="GO" id="GO:0007218">
    <property type="term" value="P:neuropeptide signaling pathway"/>
    <property type="evidence" value="ECO:0007669"/>
    <property type="project" value="UniProtKB-KW"/>
</dbReference>
<keyword evidence="1" id="KW-0472">Membrane</keyword>
<proteinExistence type="predicted"/>
<organism evidence="2 3">
    <name type="scientific">Elysia marginata</name>
    <dbReference type="NCBI Taxonomy" id="1093978"/>
    <lineage>
        <taxon>Eukaryota</taxon>
        <taxon>Metazoa</taxon>
        <taxon>Spiralia</taxon>
        <taxon>Lophotrochozoa</taxon>
        <taxon>Mollusca</taxon>
        <taxon>Gastropoda</taxon>
        <taxon>Heterobranchia</taxon>
        <taxon>Euthyneura</taxon>
        <taxon>Panpulmonata</taxon>
        <taxon>Sacoglossa</taxon>
        <taxon>Placobranchoidea</taxon>
        <taxon>Plakobranchidae</taxon>
        <taxon>Elysia</taxon>
    </lineage>
</organism>
<evidence type="ECO:0000256" key="1">
    <source>
        <dbReference type="SAM" id="Phobius"/>
    </source>
</evidence>
<keyword evidence="2" id="KW-0527">Neuropeptide</keyword>
<gene>
    <name evidence="2" type="ORF">ElyMa_002210600</name>
</gene>
<feature type="transmembrane region" description="Helical" evidence="1">
    <location>
        <begin position="25"/>
        <end position="50"/>
    </location>
</feature>
<keyword evidence="1" id="KW-1133">Transmembrane helix</keyword>
<keyword evidence="3" id="KW-1185">Reference proteome</keyword>